<dbReference type="CDD" id="cd00761">
    <property type="entry name" value="Glyco_tranf_GTA_type"/>
    <property type="match status" value="1"/>
</dbReference>
<dbReference type="Gene3D" id="3.90.550.10">
    <property type="entry name" value="Spore Coat Polysaccharide Biosynthesis Protein SpsA, Chain A"/>
    <property type="match status" value="1"/>
</dbReference>
<dbReference type="Pfam" id="PF00535">
    <property type="entry name" value="Glycos_transf_2"/>
    <property type="match status" value="1"/>
</dbReference>
<feature type="non-terminal residue" evidence="2">
    <location>
        <position position="1"/>
    </location>
</feature>
<name>X1M9W5_9ZZZZ</name>
<proteinExistence type="predicted"/>
<evidence type="ECO:0000313" key="2">
    <source>
        <dbReference type="EMBL" id="GAI28432.1"/>
    </source>
</evidence>
<protein>
    <recommendedName>
        <fullName evidence="1">Glycosyltransferase 2-like domain-containing protein</fullName>
    </recommendedName>
</protein>
<comment type="caution">
    <text evidence="2">The sequence shown here is derived from an EMBL/GenBank/DDBJ whole genome shotgun (WGS) entry which is preliminary data.</text>
</comment>
<evidence type="ECO:0000259" key="1">
    <source>
        <dbReference type="Pfam" id="PF00535"/>
    </source>
</evidence>
<gene>
    <name evidence="2" type="ORF">S06H3_36131</name>
</gene>
<feature type="non-terminal residue" evidence="2">
    <location>
        <position position="271"/>
    </location>
</feature>
<feature type="domain" description="Glycosyltransferase 2-like" evidence="1">
    <location>
        <begin position="135"/>
        <end position="201"/>
    </location>
</feature>
<dbReference type="AlphaFoldDB" id="X1M9W5"/>
<dbReference type="InterPro" id="IPR001173">
    <property type="entry name" value="Glyco_trans_2-like"/>
</dbReference>
<sequence length="271" mass="31203">GYDTELPIRGSMQDYDLCLRVIKVAPTRWINKIATMVRKHEEISNRRWGPTSKDDFPEGTIYDRNRAHIQNKYTHFLDRKVFPIPYNHVPGNALSFCDDGFRNNFWPGMKVYTGVHDARVGGRIVKLENKLPSRHGGKARQKCLDAALGKYVVNVDCDDLALPGAFDDQIKWLEAHPEYGSCHCPAMHIDHDSTFFHSTLKPTEIQGNGVFEMSVPGYLAGRIKRWDHTSDYRLIPDMTDLVPTQLFEMEWEYSFMMTSGCVYRRALVKDV</sequence>
<organism evidence="2">
    <name type="scientific">marine sediment metagenome</name>
    <dbReference type="NCBI Taxonomy" id="412755"/>
    <lineage>
        <taxon>unclassified sequences</taxon>
        <taxon>metagenomes</taxon>
        <taxon>ecological metagenomes</taxon>
    </lineage>
</organism>
<dbReference type="InterPro" id="IPR029044">
    <property type="entry name" value="Nucleotide-diphossugar_trans"/>
</dbReference>
<accession>X1M9W5</accession>
<dbReference type="SUPFAM" id="SSF53448">
    <property type="entry name" value="Nucleotide-diphospho-sugar transferases"/>
    <property type="match status" value="1"/>
</dbReference>
<reference evidence="2" key="1">
    <citation type="journal article" date="2014" name="Front. Microbiol.">
        <title>High frequency of phylogenetically diverse reductive dehalogenase-homologous genes in deep subseafloor sedimentary metagenomes.</title>
        <authorList>
            <person name="Kawai M."/>
            <person name="Futagami T."/>
            <person name="Toyoda A."/>
            <person name="Takaki Y."/>
            <person name="Nishi S."/>
            <person name="Hori S."/>
            <person name="Arai W."/>
            <person name="Tsubouchi T."/>
            <person name="Morono Y."/>
            <person name="Uchiyama I."/>
            <person name="Ito T."/>
            <person name="Fujiyama A."/>
            <person name="Inagaki F."/>
            <person name="Takami H."/>
        </authorList>
    </citation>
    <scope>NUCLEOTIDE SEQUENCE</scope>
    <source>
        <strain evidence="2">Expedition CK06-06</strain>
    </source>
</reference>
<dbReference type="EMBL" id="BARV01021861">
    <property type="protein sequence ID" value="GAI28432.1"/>
    <property type="molecule type" value="Genomic_DNA"/>
</dbReference>